<protein>
    <recommendedName>
        <fullName evidence="3">phospholipase D</fullName>
        <ecNumber evidence="3">3.1.4.4</ecNumber>
    </recommendedName>
</protein>
<evidence type="ECO:0000256" key="2">
    <source>
        <dbReference type="ARBA" id="ARBA00008664"/>
    </source>
</evidence>
<dbReference type="GO" id="GO:0016042">
    <property type="term" value="P:lipid catabolic process"/>
    <property type="evidence" value="ECO:0007669"/>
    <property type="project" value="UniProtKB-KW"/>
</dbReference>
<evidence type="ECO:0000256" key="3">
    <source>
        <dbReference type="ARBA" id="ARBA00012027"/>
    </source>
</evidence>
<name>A0A016QJT4_9DEIO</name>
<keyword evidence="9" id="KW-1185">Reference proteome</keyword>
<evidence type="ECO:0000313" key="8">
    <source>
        <dbReference type="EMBL" id="EYB66328.1"/>
    </source>
</evidence>
<dbReference type="SUPFAM" id="SSF56024">
    <property type="entry name" value="Phospholipase D/nuclease"/>
    <property type="match status" value="2"/>
</dbReference>
<dbReference type="InterPro" id="IPR025202">
    <property type="entry name" value="PLD-like_dom"/>
</dbReference>
<dbReference type="InterPro" id="IPR051406">
    <property type="entry name" value="PLD_domain"/>
</dbReference>
<gene>
    <name evidence="8" type="ORF">DEIPH_ctg139orf0045</name>
</gene>
<evidence type="ECO:0000259" key="7">
    <source>
        <dbReference type="PROSITE" id="PS50035"/>
    </source>
</evidence>
<dbReference type="InterPro" id="IPR001736">
    <property type="entry name" value="PLipase_D/transphosphatidylase"/>
</dbReference>
<comment type="caution">
    <text evidence="8">The sequence shown here is derived from an EMBL/GenBank/DDBJ whole genome shotgun (WGS) entry which is preliminary data.</text>
</comment>
<dbReference type="PANTHER" id="PTHR43856">
    <property type="entry name" value="CARDIOLIPIN HYDROLASE"/>
    <property type="match status" value="1"/>
</dbReference>
<organism evidence="8 9">
    <name type="scientific">Deinococcus phoenicis</name>
    <dbReference type="NCBI Taxonomy" id="1476583"/>
    <lineage>
        <taxon>Bacteria</taxon>
        <taxon>Thermotogati</taxon>
        <taxon>Deinococcota</taxon>
        <taxon>Deinococci</taxon>
        <taxon>Deinococcales</taxon>
        <taxon>Deinococcaceae</taxon>
        <taxon>Deinococcus</taxon>
    </lineage>
</organism>
<keyword evidence="6" id="KW-0443">Lipid metabolism</keyword>
<dbReference type="PROSITE" id="PS50035">
    <property type="entry name" value="PLD"/>
    <property type="match status" value="1"/>
</dbReference>
<dbReference type="Gene3D" id="3.30.870.10">
    <property type="entry name" value="Endonuclease Chain A"/>
    <property type="match status" value="2"/>
</dbReference>
<dbReference type="GO" id="GO:0004630">
    <property type="term" value="F:phospholipase D activity"/>
    <property type="evidence" value="ECO:0007669"/>
    <property type="project" value="UniProtKB-EC"/>
</dbReference>
<comment type="catalytic activity">
    <reaction evidence="1">
        <text>a 1,2-diacyl-sn-glycero-3-phosphocholine + H2O = a 1,2-diacyl-sn-glycero-3-phosphate + choline + H(+)</text>
        <dbReference type="Rhea" id="RHEA:14445"/>
        <dbReference type="ChEBI" id="CHEBI:15354"/>
        <dbReference type="ChEBI" id="CHEBI:15377"/>
        <dbReference type="ChEBI" id="CHEBI:15378"/>
        <dbReference type="ChEBI" id="CHEBI:57643"/>
        <dbReference type="ChEBI" id="CHEBI:58608"/>
        <dbReference type="EC" id="3.1.4.4"/>
    </reaction>
</comment>
<dbReference type="EC" id="3.1.4.4" evidence="3"/>
<keyword evidence="5" id="KW-0442">Lipid degradation</keyword>
<evidence type="ECO:0000256" key="1">
    <source>
        <dbReference type="ARBA" id="ARBA00000798"/>
    </source>
</evidence>
<dbReference type="AlphaFoldDB" id="A0A016QJT4"/>
<comment type="similarity">
    <text evidence="2">Belongs to the phospholipase D family.</text>
</comment>
<evidence type="ECO:0000256" key="6">
    <source>
        <dbReference type="ARBA" id="ARBA00023098"/>
    </source>
</evidence>
<feature type="domain" description="PLD phosphodiesterase" evidence="7">
    <location>
        <begin position="322"/>
        <end position="349"/>
    </location>
</feature>
<evidence type="ECO:0000256" key="4">
    <source>
        <dbReference type="ARBA" id="ARBA00022801"/>
    </source>
</evidence>
<reference evidence="8 9" key="1">
    <citation type="submission" date="2014-03" db="EMBL/GenBank/DDBJ databases">
        <title>Draft genome sequence of Deinococcus phoenicis 1P10ME.</title>
        <authorList>
            <person name="Stepanov V.G."/>
            <person name="Vaishampayan P."/>
            <person name="Venkateswaran K."/>
            <person name="Fox G.E."/>
        </authorList>
    </citation>
    <scope>NUCLEOTIDE SEQUENCE [LARGE SCALE GENOMIC DNA]</scope>
    <source>
        <strain evidence="8 9">1P10ME</strain>
    </source>
</reference>
<sequence length="400" mass="44523">MTADQIRGARAEVLLASMEWHAGEGNPGWTFAQAVRDLYLKVRANPAAYPQGMTVRVALGGFPDFKRPDGATQPLELVRDLTQLGVPLNDPAAGWRLGVANYRYFPHSHVKLHVIDGQDVTVAGYNYTGWHLPDTEPGGKSLHDLGLRMRGPAAQDGVAVFDDLWRNAQQVRCPEGTPAPEVARRCTLGPPDPPSHPDAARVLTPTGEARAFLLYRRPGFDQADRTLLALFGAARRSLDLMQAQVSPSLKCWYAYLNPDDCPVGEWPAYFRALLEAMERGVKVRALMVDYGTDRAANRSGVALLRLEARRRGLEDRFEPRYVTFNLHTKAMTVDDRMVVAGSMNLHFSSWGPLGLNEAMLATTDPQAVTEQRASFEDVWANHSRAVPEEWWMRNVSRLPK</sequence>
<accession>A0A016QJT4</accession>
<evidence type="ECO:0000313" key="9">
    <source>
        <dbReference type="Proteomes" id="UP000020492"/>
    </source>
</evidence>
<dbReference type="Pfam" id="PF13091">
    <property type="entry name" value="PLDc_2"/>
    <property type="match status" value="1"/>
</dbReference>
<dbReference type="EMBL" id="JHAC01000093">
    <property type="protein sequence ID" value="EYB66328.1"/>
    <property type="molecule type" value="Genomic_DNA"/>
</dbReference>
<proteinExistence type="inferred from homology"/>
<keyword evidence="4" id="KW-0378">Hydrolase</keyword>
<dbReference type="eggNOG" id="COG1502">
    <property type="taxonomic scope" value="Bacteria"/>
</dbReference>
<evidence type="ECO:0000256" key="5">
    <source>
        <dbReference type="ARBA" id="ARBA00022963"/>
    </source>
</evidence>
<dbReference type="Proteomes" id="UP000020492">
    <property type="component" value="Unassembled WGS sequence"/>
</dbReference>
<dbReference type="STRING" id="1476583.DEIPH_ctg139orf0045"/>
<dbReference type="GO" id="GO:0006793">
    <property type="term" value="P:phosphorus metabolic process"/>
    <property type="evidence" value="ECO:0007669"/>
    <property type="project" value="UniProtKB-ARBA"/>
</dbReference>
<dbReference type="PANTHER" id="PTHR43856:SF1">
    <property type="entry name" value="MITOCHONDRIAL CARDIOLIPIN HYDROLASE"/>
    <property type="match status" value="1"/>
</dbReference>
<dbReference type="GO" id="GO:0016891">
    <property type="term" value="F:RNA endonuclease activity producing 5'-phosphomonoesters, hydrolytic mechanism"/>
    <property type="evidence" value="ECO:0007669"/>
    <property type="project" value="TreeGrafter"/>
</dbReference>
<dbReference type="PATRIC" id="fig|1476583.3.peg.3566"/>